<evidence type="ECO:0000256" key="6">
    <source>
        <dbReference type="ARBA" id="ARBA00023049"/>
    </source>
</evidence>
<dbReference type="Proteomes" id="UP000008312">
    <property type="component" value="Unassembled WGS sequence"/>
</dbReference>
<evidence type="ECO:0000256" key="3">
    <source>
        <dbReference type="ARBA" id="ARBA00022801"/>
    </source>
</evidence>
<evidence type="ECO:0000259" key="11">
    <source>
        <dbReference type="PROSITE" id="PS50090"/>
    </source>
</evidence>
<keyword evidence="7" id="KW-0238">DNA-binding</keyword>
<protein>
    <submittedName>
        <fullName evidence="14">Uncharacterized protein</fullName>
    </submittedName>
</protein>
<proteinExistence type="predicted"/>
<dbReference type="AlphaFoldDB" id="D8M186"/>
<evidence type="ECO:0000256" key="4">
    <source>
        <dbReference type="ARBA" id="ARBA00022833"/>
    </source>
</evidence>
<evidence type="ECO:0000256" key="1">
    <source>
        <dbReference type="ARBA" id="ARBA00022670"/>
    </source>
</evidence>
<dbReference type="InParanoid" id="D8M186"/>
<dbReference type="InterPro" id="IPR006447">
    <property type="entry name" value="Myb_dom_plants"/>
</dbReference>
<keyword evidence="8" id="KW-0804">Transcription</keyword>
<dbReference type="GO" id="GO:0003677">
    <property type="term" value="F:DNA binding"/>
    <property type="evidence" value="ECO:0007669"/>
    <property type="project" value="UniProtKB-KW"/>
</dbReference>
<dbReference type="Gene3D" id="1.10.10.60">
    <property type="entry name" value="Homeodomain-like"/>
    <property type="match status" value="1"/>
</dbReference>
<feature type="compositionally biased region" description="Low complexity" evidence="10">
    <location>
        <begin position="111"/>
        <end position="120"/>
    </location>
</feature>
<evidence type="ECO:0000256" key="5">
    <source>
        <dbReference type="ARBA" id="ARBA00023015"/>
    </source>
</evidence>
<dbReference type="InterPro" id="IPR017884">
    <property type="entry name" value="SANT_dom"/>
</dbReference>
<dbReference type="GO" id="GO:0006508">
    <property type="term" value="P:proteolysis"/>
    <property type="evidence" value="ECO:0007669"/>
    <property type="project" value="UniProtKB-KW"/>
</dbReference>
<dbReference type="EMBL" id="FN668645">
    <property type="protein sequence ID" value="CBK21825.2"/>
    <property type="molecule type" value="Genomic_DNA"/>
</dbReference>
<dbReference type="Pfam" id="PF00249">
    <property type="entry name" value="Myb_DNA-binding"/>
    <property type="match status" value="1"/>
</dbReference>
<dbReference type="NCBIfam" id="TIGR01557">
    <property type="entry name" value="myb_SHAQKYF"/>
    <property type="match status" value="1"/>
</dbReference>
<dbReference type="PROSITE" id="PS50090">
    <property type="entry name" value="MYB_LIKE"/>
    <property type="match status" value="1"/>
</dbReference>
<name>D8M186_BLAHO</name>
<keyword evidence="6" id="KW-0482">Metalloprotease</keyword>
<keyword evidence="1" id="KW-0645">Protease</keyword>
<dbReference type="RefSeq" id="XP_012895873.1">
    <property type="nucleotide sequence ID" value="XM_013040419.1"/>
</dbReference>
<keyword evidence="5" id="KW-0805">Transcription regulation</keyword>
<evidence type="ECO:0000259" key="12">
    <source>
        <dbReference type="PROSITE" id="PS51293"/>
    </source>
</evidence>
<accession>D8M186</accession>
<keyword evidence="15" id="KW-1185">Reference proteome</keyword>
<reference evidence="14" key="1">
    <citation type="submission" date="2010-02" db="EMBL/GenBank/DDBJ databases">
        <title>Sequencing and annotation of the Blastocystis hominis genome.</title>
        <authorList>
            <person name="Wincker P."/>
        </authorList>
    </citation>
    <scope>NUCLEOTIDE SEQUENCE</scope>
    <source>
        <strain evidence="14">Singapore isolate B</strain>
    </source>
</reference>
<sequence length="120" mass="13846">MLPKKKKNSIVRVLENKGKWTESEHKEFLKGLSLYGKNWKRIHQLVPSRTLLQIRTHAQKYLSKKERLSKEQGVKQEEAPKQEPSSPSPKSEENKDKSEDALSVCNDSDDLLIPQPILLD</sequence>
<dbReference type="GO" id="GO:0008237">
    <property type="term" value="F:metallopeptidase activity"/>
    <property type="evidence" value="ECO:0007669"/>
    <property type="project" value="UniProtKB-KW"/>
</dbReference>
<feature type="domain" description="SANT" evidence="12">
    <location>
        <begin position="15"/>
        <end position="69"/>
    </location>
</feature>
<dbReference type="OrthoDB" id="118550at2759"/>
<dbReference type="InterPro" id="IPR009057">
    <property type="entry name" value="Homeodomain-like_sf"/>
</dbReference>
<dbReference type="SMART" id="SM00717">
    <property type="entry name" value="SANT"/>
    <property type="match status" value="1"/>
</dbReference>
<keyword evidence="9" id="KW-0539">Nucleus</keyword>
<dbReference type="FunFam" id="1.10.10.60:FF:000151">
    <property type="entry name" value="histone H2A deubiquitinase MYSM1 isoform X2"/>
    <property type="match status" value="1"/>
</dbReference>
<keyword evidence="3" id="KW-0378">Hydrolase</keyword>
<evidence type="ECO:0000259" key="13">
    <source>
        <dbReference type="PROSITE" id="PS51294"/>
    </source>
</evidence>
<keyword evidence="4" id="KW-0862">Zinc</keyword>
<feature type="compositionally biased region" description="Basic and acidic residues" evidence="10">
    <location>
        <begin position="90"/>
        <end position="100"/>
    </location>
</feature>
<evidence type="ECO:0000256" key="2">
    <source>
        <dbReference type="ARBA" id="ARBA00022723"/>
    </source>
</evidence>
<dbReference type="PANTHER" id="PTHR12802:SF173">
    <property type="entry name" value="MYB-LIKE PROTEIN K"/>
    <property type="match status" value="1"/>
</dbReference>
<dbReference type="PANTHER" id="PTHR12802">
    <property type="entry name" value="SWI/SNF COMPLEX-RELATED"/>
    <property type="match status" value="1"/>
</dbReference>
<feature type="domain" description="Myb-like" evidence="11">
    <location>
        <begin position="12"/>
        <end position="62"/>
    </location>
</feature>
<dbReference type="InterPro" id="IPR001005">
    <property type="entry name" value="SANT/Myb"/>
</dbReference>
<evidence type="ECO:0000256" key="10">
    <source>
        <dbReference type="SAM" id="MobiDB-lite"/>
    </source>
</evidence>
<dbReference type="InterPro" id="IPR017930">
    <property type="entry name" value="Myb_dom"/>
</dbReference>
<dbReference type="GO" id="GO:0046872">
    <property type="term" value="F:metal ion binding"/>
    <property type="evidence" value="ECO:0007669"/>
    <property type="project" value="UniProtKB-KW"/>
</dbReference>
<dbReference type="CDD" id="cd00167">
    <property type="entry name" value="SANT"/>
    <property type="match status" value="1"/>
</dbReference>
<evidence type="ECO:0000256" key="9">
    <source>
        <dbReference type="ARBA" id="ARBA00023242"/>
    </source>
</evidence>
<evidence type="ECO:0000256" key="8">
    <source>
        <dbReference type="ARBA" id="ARBA00023163"/>
    </source>
</evidence>
<feature type="region of interest" description="Disordered" evidence="10">
    <location>
        <begin position="63"/>
        <end position="120"/>
    </location>
</feature>
<evidence type="ECO:0000313" key="14">
    <source>
        <dbReference type="EMBL" id="CBK21825.2"/>
    </source>
</evidence>
<dbReference type="PROSITE" id="PS51293">
    <property type="entry name" value="SANT"/>
    <property type="match status" value="1"/>
</dbReference>
<feature type="compositionally biased region" description="Basic and acidic residues" evidence="10">
    <location>
        <begin position="63"/>
        <end position="81"/>
    </location>
</feature>
<dbReference type="GeneID" id="24919150"/>
<evidence type="ECO:0000313" key="15">
    <source>
        <dbReference type="Proteomes" id="UP000008312"/>
    </source>
</evidence>
<feature type="domain" description="HTH myb-type" evidence="13">
    <location>
        <begin position="16"/>
        <end position="66"/>
    </location>
</feature>
<dbReference type="PROSITE" id="PS51294">
    <property type="entry name" value="HTH_MYB"/>
    <property type="match status" value="1"/>
</dbReference>
<gene>
    <name evidence="14" type="ORF">GSBLH_T00001930001</name>
</gene>
<keyword evidence="2" id="KW-0479">Metal-binding</keyword>
<evidence type="ECO:0000256" key="7">
    <source>
        <dbReference type="ARBA" id="ARBA00023125"/>
    </source>
</evidence>
<organism evidence="14">
    <name type="scientific">Blastocystis hominis</name>
    <dbReference type="NCBI Taxonomy" id="12968"/>
    <lineage>
        <taxon>Eukaryota</taxon>
        <taxon>Sar</taxon>
        <taxon>Stramenopiles</taxon>
        <taxon>Bigyra</taxon>
        <taxon>Opalozoa</taxon>
        <taxon>Opalinata</taxon>
        <taxon>Blastocystidae</taxon>
        <taxon>Blastocystis</taxon>
    </lineage>
</organism>
<dbReference type="SUPFAM" id="SSF46689">
    <property type="entry name" value="Homeodomain-like"/>
    <property type="match status" value="1"/>
</dbReference>